<protein>
    <submittedName>
        <fullName evidence="2">Uncharacterized protein</fullName>
    </submittedName>
</protein>
<evidence type="ECO:0000313" key="2">
    <source>
        <dbReference type="EMBL" id="KHG03888.1"/>
    </source>
</evidence>
<gene>
    <name evidence="2" type="ORF">F383_27190</name>
</gene>
<dbReference type="EMBL" id="JRRC01394848">
    <property type="protein sequence ID" value="KHG03888.1"/>
    <property type="molecule type" value="Genomic_DNA"/>
</dbReference>
<sequence>METHRTFSNFKANKRNLRGTGCKPRGTPLTQPPQICLLQPSNARTRSHLPQPGTESPSQSQRLVVFHKPVLLLQRRQQLLR</sequence>
<feature type="compositionally biased region" description="Polar residues" evidence="1">
    <location>
        <begin position="1"/>
        <end position="11"/>
    </location>
</feature>
<dbReference type="AlphaFoldDB" id="A0A0B0MP66"/>
<evidence type="ECO:0000313" key="3">
    <source>
        <dbReference type="Proteomes" id="UP000032142"/>
    </source>
</evidence>
<keyword evidence="3" id="KW-1185">Reference proteome</keyword>
<organism evidence="2 3">
    <name type="scientific">Gossypium arboreum</name>
    <name type="common">Tree cotton</name>
    <name type="synonym">Gossypium nanking</name>
    <dbReference type="NCBI Taxonomy" id="29729"/>
    <lineage>
        <taxon>Eukaryota</taxon>
        <taxon>Viridiplantae</taxon>
        <taxon>Streptophyta</taxon>
        <taxon>Embryophyta</taxon>
        <taxon>Tracheophyta</taxon>
        <taxon>Spermatophyta</taxon>
        <taxon>Magnoliopsida</taxon>
        <taxon>eudicotyledons</taxon>
        <taxon>Gunneridae</taxon>
        <taxon>Pentapetalae</taxon>
        <taxon>rosids</taxon>
        <taxon>malvids</taxon>
        <taxon>Malvales</taxon>
        <taxon>Malvaceae</taxon>
        <taxon>Malvoideae</taxon>
        <taxon>Gossypium</taxon>
    </lineage>
</organism>
<evidence type="ECO:0000256" key="1">
    <source>
        <dbReference type="SAM" id="MobiDB-lite"/>
    </source>
</evidence>
<name>A0A0B0MP66_GOSAR</name>
<proteinExistence type="predicted"/>
<accession>A0A0B0MP66</accession>
<comment type="caution">
    <text evidence="2">The sequence shown here is derived from an EMBL/GenBank/DDBJ whole genome shotgun (WGS) entry which is preliminary data.</text>
</comment>
<reference evidence="3" key="1">
    <citation type="submission" date="2014-09" db="EMBL/GenBank/DDBJ databases">
        <authorList>
            <person name="Mudge J."/>
            <person name="Ramaraj T."/>
            <person name="Lindquist I.E."/>
            <person name="Bharti A.K."/>
            <person name="Sundararajan A."/>
            <person name="Cameron C.T."/>
            <person name="Woodward J.E."/>
            <person name="May G.D."/>
            <person name="Brubaker C."/>
            <person name="Broadhvest J."/>
            <person name="Wilkins T.A."/>
        </authorList>
    </citation>
    <scope>NUCLEOTIDE SEQUENCE</scope>
    <source>
        <strain evidence="3">cv. AKA8401</strain>
    </source>
</reference>
<feature type="region of interest" description="Disordered" evidence="1">
    <location>
        <begin position="1"/>
        <end position="35"/>
    </location>
</feature>
<feature type="region of interest" description="Disordered" evidence="1">
    <location>
        <begin position="41"/>
        <end position="60"/>
    </location>
</feature>
<dbReference type="Proteomes" id="UP000032142">
    <property type="component" value="Unassembled WGS sequence"/>
</dbReference>